<evidence type="ECO:0000256" key="1">
    <source>
        <dbReference type="ARBA" id="ARBA00022801"/>
    </source>
</evidence>
<dbReference type="InterPro" id="IPR000868">
    <property type="entry name" value="Isochorismatase-like_dom"/>
</dbReference>
<reference evidence="3" key="1">
    <citation type="submission" date="2021-03" db="EMBL/GenBank/DDBJ databases">
        <title>Genome sequencing and assembly of Tianweitania sediminis.</title>
        <authorList>
            <person name="Chhetri G."/>
        </authorList>
    </citation>
    <scope>NUCLEOTIDE SEQUENCE</scope>
    <source>
        <strain evidence="3">Z8</strain>
    </source>
</reference>
<dbReference type="AlphaFoldDB" id="A0A8J7RPL0"/>
<dbReference type="CDD" id="cd00431">
    <property type="entry name" value="cysteine_hydrolases"/>
    <property type="match status" value="1"/>
</dbReference>
<dbReference type="Proteomes" id="UP000666240">
    <property type="component" value="Unassembled WGS sequence"/>
</dbReference>
<dbReference type="RefSeq" id="WP_209336866.1">
    <property type="nucleotide sequence ID" value="NZ_JAGIYY010000009.1"/>
</dbReference>
<dbReference type="PANTHER" id="PTHR43540">
    <property type="entry name" value="PEROXYUREIDOACRYLATE/UREIDOACRYLATE AMIDOHYDROLASE-RELATED"/>
    <property type="match status" value="1"/>
</dbReference>
<feature type="domain" description="Isochorismatase-like" evidence="2">
    <location>
        <begin position="15"/>
        <end position="181"/>
    </location>
</feature>
<evidence type="ECO:0000313" key="4">
    <source>
        <dbReference type="Proteomes" id="UP000666240"/>
    </source>
</evidence>
<protein>
    <submittedName>
        <fullName evidence="3">Cysteine hydrolase</fullName>
    </submittedName>
</protein>
<keyword evidence="4" id="KW-1185">Reference proteome</keyword>
<organism evidence="3 4">
    <name type="scientific">Tianweitania sediminis</name>
    <dbReference type="NCBI Taxonomy" id="1502156"/>
    <lineage>
        <taxon>Bacteria</taxon>
        <taxon>Pseudomonadati</taxon>
        <taxon>Pseudomonadota</taxon>
        <taxon>Alphaproteobacteria</taxon>
        <taxon>Hyphomicrobiales</taxon>
        <taxon>Phyllobacteriaceae</taxon>
        <taxon>Tianweitania</taxon>
    </lineage>
</organism>
<dbReference type="InterPro" id="IPR036380">
    <property type="entry name" value="Isochorismatase-like_sf"/>
</dbReference>
<dbReference type="InterPro" id="IPR050272">
    <property type="entry name" value="Isochorismatase-like_hydrls"/>
</dbReference>
<dbReference type="PANTHER" id="PTHR43540:SF6">
    <property type="entry name" value="ISOCHORISMATASE-LIKE DOMAIN-CONTAINING PROTEIN"/>
    <property type="match status" value="1"/>
</dbReference>
<keyword evidence="1 3" id="KW-0378">Hydrolase</keyword>
<dbReference type="GO" id="GO:0016787">
    <property type="term" value="F:hydrolase activity"/>
    <property type="evidence" value="ECO:0007669"/>
    <property type="project" value="UniProtKB-KW"/>
</dbReference>
<dbReference type="SUPFAM" id="SSF52499">
    <property type="entry name" value="Isochorismatase-like hydrolases"/>
    <property type="match status" value="1"/>
</dbReference>
<sequence>MPEKKQPAPIQGQAAHICVDMQNIFSGDSPWAVPWMDRITGNVVDIVKQHTDATIFTRFVPARKPGNGMGLKWKEYYEAWADMTLERLAPSMIDLIPALQPFAEHATVVDKHVYSPWVESNLSGVLRHRDVETLVITGGETEVCVLGTVMGAVDRGYRTIIVKDALCSSADETHDAMMKIYCDRLGKQIEVVSSKELRTLWA</sequence>
<evidence type="ECO:0000313" key="3">
    <source>
        <dbReference type="EMBL" id="MBP0440841.1"/>
    </source>
</evidence>
<dbReference type="Gene3D" id="3.40.50.850">
    <property type="entry name" value="Isochorismatase-like"/>
    <property type="match status" value="1"/>
</dbReference>
<accession>A0A8J7RPL0</accession>
<gene>
    <name evidence="3" type="ORF">J5Y06_19505</name>
</gene>
<dbReference type="EMBL" id="JAGIYY010000009">
    <property type="protein sequence ID" value="MBP0440841.1"/>
    <property type="molecule type" value="Genomic_DNA"/>
</dbReference>
<proteinExistence type="predicted"/>
<comment type="caution">
    <text evidence="3">The sequence shown here is derived from an EMBL/GenBank/DDBJ whole genome shotgun (WGS) entry which is preliminary data.</text>
</comment>
<evidence type="ECO:0000259" key="2">
    <source>
        <dbReference type="Pfam" id="PF00857"/>
    </source>
</evidence>
<name>A0A8J7RPL0_9HYPH</name>
<dbReference type="Pfam" id="PF00857">
    <property type="entry name" value="Isochorismatase"/>
    <property type="match status" value="1"/>
</dbReference>